<dbReference type="InterPro" id="IPR009048">
    <property type="entry name" value="A-macroglobulin_rcpt-bd"/>
</dbReference>
<dbReference type="InterPro" id="IPR036595">
    <property type="entry name" value="A-macroglobulin_rcpt-bd_sf"/>
</dbReference>
<dbReference type="PANTHER" id="PTHR11412:SF171">
    <property type="entry name" value="PREGNANCY ZONE PROTEIN-LIKE PROTEIN"/>
    <property type="match status" value="1"/>
</dbReference>
<dbReference type="InterPro" id="IPR002890">
    <property type="entry name" value="MG2"/>
</dbReference>
<dbReference type="InterPro" id="IPR041555">
    <property type="entry name" value="MG3"/>
</dbReference>
<keyword evidence="8" id="KW-0325">Glycoprotein</keyword>
<feature type="domain" description="Alpha-2-macroglobulin" evidence="12">
    <location>
        <begin position="811"/>
        <end position="901"/>
    </location>
</feature>
<dbReference type="Gene3D" id="2.60.40.690">
    <property type="entry name" value="Alpha-macroglobulin, receptor-binding domain"/>
    <property type="match status" value="1"/>
</dbReference>
<dbReference type="InterPro" id="IPR011626">
    <property type="entry name" value="Alpha-macroglobulin_TED"/>
</dbReference>
<protein>
    <submittedName>
        <fullName evidence="14">Alpha-2-macroglobulin</fullName>
    </submittedName>
</protein>
<dbReference type="SUPFAM" id="SSF81296">
    <property type="entry name" value="E set domains"/>
    <property type="match status" value="1"/>
</dbReference>
<dbReference type="Gene3D" id="2.20.130.20">
    <property type="match status" value="1"/>
</dbReference>
<evidence type="ECO:0000256" key="6">
    <source>
        <dbReference type="ARBA" id="ARBA00022900"/>
    </source>
</evidence>
<dbReference type="Gene3D" id="1.50.10.20">
    <property type="match status" value="1"/>
</dbReference>
<dbReference type="Pfam" id="PF01835">
    <property type="entry name" value="MG2"/>
    <property type="match status" value="1"/>
</dbReference>
<feature type="domain" description="Alpha-macroglobulin receptor-binding" evidence="13">
    <location>
        <begin position="1448"/>
        <end position="1544"/>
    </location>
</feature>
<reference evidence="14" key="1">
    <citation type="submission" date="2015-02" db="EMBL/GenBank/DDBJ databases">
        <authorList>
            <person name="Chooi Y.-H."/>
        </authorList>
    </citation>
    <scope>NUCLEOTIDE SEQUENCE</scope>
</reference>
<comment type="subcellular location">
    <subcellularLocation>
        <location evidence="1">Secreted</location>
    </subcellularLocation>
</comment>
<keyword evidence="6" id="KW-0722">Serine protease inhibitor</keyword>
<evidence type="ECO:0000256" key="8">
    <source>
        <dbReference type="ARBA" id="ARBA00023180"/>
    </source>
</evidence>
<evidence type="ECO:0000256" key="2">
    <source>
        <dbReference type="ARBA" id="ARBA00010952"/>
    </source>
</evidence>
<evidence type="ECO:0000259" key="11">
    <source>
        <dbReference type="SMART" id="SM01359"/>
    </source>
</evidence>
<feature type="signal peptide" evidence="10">
    <location>
        <begin position="1"/>
        <end position="25"/>
    </location>
</feature>
<keyword evidence="5 10" id="KW-0732">Signal</keyword>
<evidence type="ECO:0000256" key="1">
    <source>
        <dbReference type="ARBA" id="ARBA00004613"/>
    </source>
</evidence>
<dbReference type="SUPFAM" id="SSF49410">
    <property type="entry name" value="Alpha-macroglobulin receptor domain"/>
    <property type="match status" value="1"/>
</dbReference>
<dbReference type="InterPro" id="IPR014756">
    <property type="entry name" value="Ig_E-set"/>
</dbReference>
<evidence type="ECO:0000256" key="9">
    <source>
        <dbReference type="SAM" id="MobiDB-lite"/>
    </source>
</evidence>
<dbReference type="SUPFAM" id="SSF48239">
    <property type="entry name" value="Terpenoid cyclases/Protein prenyltransferases"/>
    <property type="match status" value="1"/>
</dbReference>
<dbReference type="SMART" id="SM01360">
    <property type="entry name" value="A2M"/>
    <property type="match status" value="1"/>
</dbReference>
<dbReference type="InterPro" id="IPR001599">
    <property type="entry name" value="Macroglobln_a2"/>
</dbReference>
<dbReference type="PANTHER" id="PTHR11412">
    <property type="entry name" value="MACROGLOBULIN / COMPLEMENT"/>
    <property type="match status" value="1"/>
</dbReference>
<evidence type="ECO:0000256" key="10">
    <source>
        <dbReference type="SAM" id="SignalP"/>
    </source>
</evidence>
<dbReference type="SMART" id="SM01361">
    <property type="entry name" value="A2M_recep"/>
    <property type="match status" value="1"/>
</dbReference>
<dbReference type="Pfam" id="PF07677">
    <property type="entry name" value="A2M_recep"/>
    <property type="match status" value="1"/>
</dbReference>
<dbReference type="InterPro" id="IPR040839">
    <property type="entry name" value="MG4"/>
</dbReference>
<comment type="similarity">
    <text evidence="2">Belongs to the protease inhibitor I39 (alpha-2-macroglobulin) family.</text>
</comment>
<dbReference type="Gene3D" id="2.60.40.1930">
    <property type="match status" value="2"/>
</dbReference>
<evidence type="ECO:0000259" key="13">
    <source>
        <dbReference type="SMART" id="SM01361"/>
    </source>
</evidence>
<dbReference type="GO" id="GO:0005615">
    <property type="term" value="C:extracellular space"/>
    <property type="evidence" value="ECO:0007669"/>
    <property type="project" value="InterPro"/>
</dbReference>
<dbReference type="Pfam" id="PF00207">
    <property type="entry name" value="A2M"/>
    <property type="match status" value="1"/>
</dbReference>
<dbReference type="InterPro" id="IPR008930">
    <property type="entry name" value="Terpenoid_cyclase/PrenylTrfase"/>
</dbReference>
<dbReference type="FunFam" id="2.60.40.1930:FF:000001">
    <property type="entry name" value="CD109 isoform 3"/>
    <property type="match status" value="1"/>
</dbReference>
<dbReference type="InterPro" id="IPR011625">
    <property type="entry name" value="A2M_N_BRD"/>
</dbReference>
<accession>A0A0K0QRQ9</accession>
<evidence type="ECO:0000256" key="7">
    <source>
        <dbReference type="ARBA" id="ARBA00023157"/>
    </source>
</evidence>
<feature type="region of interest" description="Disordered" evidence="9">
    <location>
        <begin position="660"/>
        <end position="704"/>
    </location>
</feature>
<dbReference type="Gene3D" id="2.60.40.10">
    <property type="entry name" value="Immunoglobulins"/>
    <property type="match status" value="2"/>
</dbReference>
<keyword evidence="3" id="KW-0964">Secreted</keyword>
<dbReference type="GO" id="GO:0004867">
    <property type="term" value="F:serine-type endopeptidase inhibitor activity"/>
    <property type="evidence" value="ECO:0007669"/>
    <property type="project" value="UniProtKB-KW"/>
</dbReference>
<dbReference type="InterPro" id="IPR013783">
    <property type="entry name" value="Ig-like_fold"/>
</dbReference>
<dbReference type="SMART" id="SM01359">
    <property type="entry name" value="A2M_N_2"/>
    <property type="match status" value="1"/>
</dbReference>
<evidence type="ECO:0000259" key="12">
    <source>
        <dbReference type="SMART" id="SM01360"/>
    </source>
</evidence>
<feature type="chain" id="PRO_5005452027" evidence="10">
    <location>
        <begin position="26"/>
        <end position="1550"/>
    </location>
</feature>
<dbReference type="CDD" id="cd02897">
    <property type="entry name" value="A2M_2"/>
    <property type="match status" value="1"/>
</dbReference>
<proteinExistence type="evidence at transcript level"/>
<evidence type="ECO:0000256" key="5">
    <source>
        <dbReference type="ARBA" id="ARBA00022729"/>
    </source>
</evidence>
<dbReference type="InterPro" id="IPR047565">
    <property type="entry name" value="Alpha-macroglob_thiol-ester_cl"/>
</dbReference>
<dbReference type="Gene3D" id="2.60.40.1940">
    <property type="match status" value="1"/>
</dbReference>
<name>A0A0K0QRQ9_STIMO</name>
<evidence type="ECO:0000256" key="3">
    <source>
        <dbReference type="ARBA" id="ARBA00022525"/>
    </source>
</evidence>
<dbReference type="InterPro" id="IPR050473">
    <property type="entry name" value="A2M/Complement_sys"/>
</dbReference>
<dbReference type="InterPro" id="IPR041813">
    <property type="entry name" value="A2M_TED"/>
</dbReference>
<organism evidence="14">
    <name type="scientific">Stichopus monotuberculatus</name>
    <name type="common">Sea cucumber</name>
    <name type="synonym">Holothuria monotuberculata</name>
    <dbReference type="NCBI Taxonomy" id="576894"/>
    <lineage>
        <taxon>Eukaryota</taxon>
        <taxon>Metazoa</taxon>
        <taxon>Echinodermata</taxon>
        <taxon>Eleutherozoa</taxon>
        <taxon>Echinozoa</taxon>
        <taxon>Holothuroidea</taxon>
        <taxon>Aspidochirotacea</taxon>
        <taxon>Aspidochirotida</taxon>
        <taxon>Stichopodidae</taxon>
        <taxon>Stichopus</taxon>
    </lineage>
</organism>
<evidence type="ECO:0000256" key="4">
    <source>
        <dbReference type="ARBA" id="ARBA00022690"/>
    </source>
</evidence>
<dbReference type="Pfam" id="PF07678">
    <property type="entry name" value="TED_complement"/>
    <property type="match status" value="1"/>
</dbReference>
<dbReference type="Pfam" id="PF07703">
    <property type="entry name" value="A2M_BRD"/>
    <property type="match status" value="1"/>
</dbReference>
<dbReference type="Pfam" id="PF17791">
    <property type="entry name" value="MG3"/>
    <property type="match status" value="1"/>
</dbReference>
<keyword evidence="4" id="KW-0646">Protease inhibitor</keyword>
<dbReference type="SMART" id="SM01419">
    <property type="entry name" value="Thiol-ester_cl"/>
    <property type="match status" value="1"/>
</dbReference>
<dbReference type="InterPro" id="IPR019742">
    <property type="entry name" value="MacrogloblnA2_CS"/>
</dbReference>
<keyword evidence="7" id="KW-1015">Disulfide bond</keyword>
<dbReference type="PROSITE" id="PS00477">
    <property type="entry name" value="ALPHA_2_MACROGLOBULIN"/>
    <property type="match status" value="1"/>
</dbReference>
<dbReference type="Pfam" id="PF17789">
    <property type="entry name" value="MG4"/>
    <property type="match status" value="1"/>
</dbReference>
<sequence length="1550" mass="173470">MEFFPLKVMYVAIGALLLVQGEVRAESGYVIIASQYFSTNANETICINLIELQAEVTVQLVNARRAYPPVAETATSGMVHGQVCLNMQVPPLEPWGRFTLRALVVGVTYDGEPFSETKDTGVQLTSEVIKTYVQTDKPIYKAGQSVHIRILSLRYPSMKPYAERYSEIYITSPDDIRVRQWRNVDTMEGLVDLTMRLSEDPVLGEWTIHVFLDGRETTETFRLDEYVLPKFDVIIRPPSYIFVLDETVDVAVCGLYTYGQPVRGSISLNTTVERIGDPLQLSIEDTGADGCHKFAIRLTDLGDFDFHNKHLVLDVEFNETVTGVSRRETHESTEITNQPLSLNIQGPNGFKPGLPYRFQISAKLPNGQPANDKLLGIRVMKSKGQGTFTFGKTSTTDKGGEIDVEFGSPFDPYITELTIQVSYHHPEGQTSPVYSSKTIDAWYSPSGSFLAIKPLTPTYPVNENLEVDIEFIIPEAEADQMIVEFNYIVSANRNLITAGTHTWSTGSSEGSSTISRYVNIAGKGRAQESGPSSRRLRTDPPDLEPYPDAILVNTSIIVPVTQKMAPSVTLLLYYTRGDGEVVSARQQINIHLAFENNVTLDFNSGKVYPGSDVFLNICASPGSLCAIGSVDKSILLLEDSNRVTREEVFSPMSTFGVDEQPMTEACPSTTSEGRMQKRSSPFFDPRRFRHPPRPRPPYITSTRSWSNSQHFDSLEAFKNSGVEILSNMFIETRPCYQYTETRMTYYHRHFYMGHGGGIGPMRRGQPGAIGPQGPMAIPSPDVVFSKVPVANPEVEPNSSPLYQLRTYFPDTWLWHLSSVSSEGVTTVQHTVPHSITDWITTGFCTSSQHGVGIAEPISLRVFQPFFISTTLPYSVIRDEEFPLKITVFNYFTECFTVAVYLEPSSYFSIQNGALIQYVCVCGGQADSVDFNIIPRTLGHIPIIAGGQYVLPEEESESCGTPGNYTEKLRGVSDAVNKTVLVEAEGAELERLTSFMICTEEDDPTVTQEVTFEFPFNVVPDTQNCKVQLTGNVLGPVLTNLGSLLRMPTGCGEQDMVRFTPNIFVLMYLDRTGQRGNFLDVYEQAKEYMEIGYERELQYRLNDGSYSAFGQRDGEGSTWLTAFVLKSFALASEFIEIDQRDLEVTRLWLTLNAQDDDTGCFIQRGRVIHKEMQGGHTDGVTLTAYVTIALLEAGVPVTSTVMFRSVICLFNALDDGIEDTYTLALVTYALAKSENHFYERGLTKLKEGAVHGGDGSIHWTRSDVPPCDGDEDTCKADPTEIEMTAYILLLYLEVGDPELLLDARLIVKWLNKQRNSHEGFTSTQDTVIGLEALAAYAESVHSDNKTVYVDISTTSGDLQSESFGVTKENELLMEECTINQCPNTVRVDVEGEGCVLFQTVTQYNLPVLRLTNQYFDVQVDARDLTFKQDCSRVYLDITISYQDSENEFTNMAVVDVKMVSGYSVDTNELEKYLDYLRSTGQDIGLMRYDHFEKGKPFSLYFNYFSRDPTSFVLVLKRDIYVKDARPAYVKVYDYYEGGVVTYELYHPCNQN</sequence>
<feature type="domain" description="Alpha-2-macroglobulin bait region" evidence="11">
    <location>
        <begin position="450"/>
        <end position="637"/>
    </location>
</feature>
<dbReference type="EMBL" id="KP771885">
    <property type="protein sequence ID" value="AKR15753.1"/>
    <property type="molecule type" value="mRNA"/>
</dbReference>
<dbReference type="Gene3D" id="2.60.120.1540">
    <property type="match status" value="1"/>
</dbReference>
<evidence type="ECO:0000313" key="14">
    <source>
        <dbReference type="EMBL" id="AKR15753.1"/>
    </source>
</evidence>